<comment type="caution">
    <text evidence="1">The sequence shown here is derived from an EMBL/GenBank/DDBJ whole genome shotgun (WGS) entry which is preliminary data.</text>
</comment>
<reference evidence="1 2" key="1">
    <citation type="submission" date="2023-09" db="EMBL/GenBank/DDBJ databases">
        <authorList>
            <person name="Rey-Velasco X."/>
        </authorList>
    </citation>
    <scope>NUCLEOTIDE SEQUENCE [LARGE SCALE GENOMIC DNA]</scope>
    <source>
        <strain evidence="1 2">F188</strain>
    </source>
</reference>
<protein>
    <submittedName>
        <fullName evidence="1">Pepsin/retropepsin-like aspartic protease family protein</fullName>
        <ecNumber evidence="1">3.4.23.-</ecNumber>
    </submittedName>
</protein>
<dbReference type="EMBL" id="JAVRHM010000016">
    <property type="protein sequence ID" value="MDT0690857.1"/>
    <property type="molecule type" value="Genomic_DNA"/>
</dbReference>
<proteinExistence type="predicted"/>
<dbReference type="RefSeq" id="WP_311685803.1">
    <property type="nucleotide sequence ID" value="NZ_JAVRHM010000016.1"/>
</dbReference>
<dbReference type="InterPro" id="IPR021109">
    <property type="entry name" value="Peptidase_aspartic_dom_sf"/>
</dbReference>
<evidence type="ECO:0000313" key="1">
    <source>
        <dbReference type="EMBL" id="MDT0690857.1"/>
    </source>
</evidence>
<keyword evidence="2" id="KW-1185">Reference proteome</keyword>
<dbReference type="EC" id="3.4.23.-" evidence="1"/>
<keyword evidence="1" id="KW-0378">Hydrolase</keyword>
<gene>
    <name evidence="1" type="ORF">RM549_13750</name>
</gene>
<sequence>MKIIRPIYLVVLFLFLTHSIFSQNLDNCRATVKKTFEALNQQSSASIESNLSDDFSIAGQKGEIAKKVLAQLFSQLNDSVIAFKEVDVVEGSNSAEFIYSVEYKKKGPTNSTFLFNKENQLKELSLFEMEVKTLTDNVKTEKSTQHPIEVPFELARKLITVKVNLNGIERTFLLDTGSPRVILNSRYLENSTEETLSSTRDVSNNNISGMDIVQVNNLNFSGITLRDQQVISSNLEHLEESLGINIHGLIGYEMIRDYDILFDYENQKIILIDPESFEKFSRKNLGEDQVILPLHLNGHLPTVQSQIGNRTFYFAIDSGAETNLIDAHLFSQMETNFKKIGTSDLKGGGKNSNEVKTAVLKKMHIGGAKFKNIPTLFSNISHLNKKEHETEINGIIGYPILSRQKTLISHKRKEVIFFY</sequence>
<organism evidence="1 2">
    <name type="scientific">Autumnicola patrickiae</name>
    <dbReference type="NCBI Taxonomy" id="3075591"/>
    <lineage>
        <taxon>Bacteria</taxon>
        <taxon>Pseudomonadati</taxon>
        <taxon>Bacteroidota</taxon>
        <taxon>Flavobacteriia</taxon>
        <taxon>Flavobacteriales</taxon>
        <taxon>Flavobacteriaceae</taxon>
        <taxon>Autumnicola</taxon>
    </lineage>
</organism>
<dbReference type="GO" id="GO:0016787">
    <property type="term" value="F:hydrolase activity"/>
    <property type="evidence" value="ECO:0007669"/>
    <property type="project" value="UniProtKB-KW"/>
</dbReference>
<dbReference type="Pfam" id="PF13650">
    <property type="entry name" value="Asp_protease_2"/>
    <property type="match status" value="2"/>
</dbReference>
<accession>A0ABU3E4J8</accession>
<dbReference type="Proteomes" id="UP001261624">
    <property type="component" value="Unassembled WGS sequence"/>
</dbReference>
<evidence type="ECO:0000313" key="2">
    <source>
        <dbReference type="Proteomes" id="UP001261624"/>
    </source>
</evidence>
<dbReference type="Gene3D" id="2.40.70.10">
    <property type="entry name" value="Acid Proteases"/>
    <property type="match status" value="2"/>
</dbReference>
<dbReference type="SUPFAM" id="SSF50630">
    <property type="entry name" value="Acid proteases"/>
    <property type="match status" value="2"/>
</dbReference>
<name>A0ABU3E4J8_9FLAO</name>